<evidence type="ECO:0000313" key="3">
    <source>
        <dbReference type="Proteomes" id="UP000093111"/>
    </source>
</evidence>
<comment type="caution">
    <text evidence="2">The sequence shown here is derived from an EMBL/GenBank/DDBJ whole genome shotgun (WGS) entry which is preliminary data.</text>
</comment>
<evidence type="ECO:0000256" key="1">
    <source>
        <dbReference type="SAM" id="SignalP"/>
    </source>
</evidence>
<dbReference type="Proteomes" id="UP000093111">
    <property type="component" value="Unassembled WGS sequence"/>
</dbReference>
<proteinExistence type="predicted"/>
<evidence type="ECO:0000313" key="2">
    <source>
        <dbReference type="EMBL" id="OBZ93926.1"/>
    </source>
</evidence>
<dbReference type="PATRIC" id="fig|1612624.7.peg.5923"/>
<dbReference type="STRING" id="1612624.ADU59_19755"/>
<reference evidence="2 3" key="1">
    <citation type="journal article" date="2016" name="Syst. Appl. Microbiol.">
        <title>Pararhizobium polonicum sp. nov. isolated from tumors on stone fruit rootstocks.</title>
        <authorList>
            <person name="Pulawska J."/>
            <person name="Kuzmanovic N."/>
            <person name="Willems A."/>
            <person name="Pothier J.F."/>
        </authorList>
    </citation>
    <scope>NUCLEOTIDE SEQUENCE [LARGE SCALE GENOMIC DNA]</scope>
    <source>
        <strain evidence="2 3">F5.1</strain>
    </source>
</reference>
<sequence length="148" mass="15787">MLRLSQVALLFATLALLPVSASAQSDEDVYNRIESLHGNAGDLNEPLLSLVEAMGNDDAATIAGLAEYPLRVAANGESYEIQNADDFIENFDTLVTQDTRDAVAGQTYGQLFVNSDGVMLADGAVWMSNVCDNGDCSSSHWAVISINN</sequence>
<protein>
    <submittedName>
        <fullName evidence="2">Uncharacterized protein</fullName>
    </submittedName>
</protein>
<accession>A0A1C7NYW5</accession>
<dbReference type="RefSeq" id="WP_068955860.1">
    <property type="nucleotide sequence ID" value="NZ_LGLV01000012.1"/>
</dbReference>
<dbReference type="EMBL" id="LGLV01000012">
    <property type="protein sequence ID" value="OBZ93926.1"/>
    <property type="molecule type" value="Genomic_DNA"/>
</dbReference>
<gene>
    <name evidence="2" type="ORF">ADU59_19755</name>
</gene>
<name>A0A1C7NYW5_9HYPH</name>
<feature type="chain" id="PRO_5008890058" evidence="1">
    <location>
        <begin position="24"/>
        <end position="148"/>
    </location>
</feature>
<feature type="signal peptide" evidence="1">
    <location>
        <begin position="1"/>
        <end position="23"/>
    </location>
</feature>
<organism evidence="2 3">
    <name type="scientific">Pararhizobium polonicum</name>
    <dbReference type="NCBI Taxonomy" id="1612624"/>
    <lineage>
        <taxon>Bacteria</taxon>
        <taxon>Pseudomonadati</taxon>
        <taxon>Pseudomonadota</taxon>
        <taxon>Alphaproteobacteria</taxon>
        <taxon>Hyphomicrobiales</taxon>
        <taxon>Rhizobiaceae</taxon>
        <taxon>Rhizobium/Agrobacterium group</taxon>
        <taxon>Pararhizobium</taxon>
    </lineage>
</organism>
<dbReference type="OrthoDB" id="5455653at2"/>
<dbReference type="AlphaFoldDB" id="A0A1C7NYW5"/>
<keyword evidence="1" id="KW-0732">Signal</keyword>
<keyword evidence="3" id="KW-1185">Reference proteome</keyword>